<feature type="domain" description="Gp5/Type VI secretion system Vgr protein OB-fold" evidence="3">
    <location>
        <begin position="392"/>
        <end position="442"/>
    </location>
</feature>
<dbReference type="EMBL" id="FMIQ01000043">
    <property type="protein sequence ID" value="SCM52837.1"/>
    <property type="molecule type" value="Genomic_DNA"/>
</dbReference>
<gene>
    <name evidence="5" type="ORF">BN1044_02324</name>
</gene>
<reference evidence="5 6" key="1">
    <citation type="submission" date="2016-09" db="EMBL/GenBank/DDBJ databases">
        <authorList>
            <person name="Capua I."/>
            <person name="De Benedictis P."/>
            <person name="Joannis T."/>
            <person name="Lombin L.H."/>
            <person name="Cattoli G."/>
        </authorList>
    </citation>
    <scope>NUCLEOTIDE SEQUENCE [LARGE SCALE GENOMIC DNA]</scope>
    <source>
        <strain evidence="5 6">GB001</strain>
    </source>
</reference>
<evidence type="ECO:0000256" key="1">
    <source>
        <dbReference type="ARBA" id="ARBA00005558"/>
    </source>
</evidence>
<dbReference type="NCBIfam" id="TIGR01646">
    <property type="entry name" value="vgr_GE"/>
    <property type="match status" value="1"/>
</dbReference>
<dbReference type="PANTHER" id="PTHR32305:SF11">
    <property type="entry name" value="TYPE VI SECRETION SYSTEM SPIKE PROTEIN VGRG3"/>
    <property type="match status" value="1"/>
</dbReference>
<evidence type="ECO:0000256" key="2">
    <source>
        <dbReference type="SAM" id="MobiDB-lite"/>
    </source>
</evidence>
<dbReference type="Pfam" id="PF22178">
    <property type="entry name" value="Gp5_trimer_C"/>
    <property type="match status" value="1"/>
</dbReference>
<sequence length="710" mass="78846">MKNGLYFSCQIGGLPTNTFDVAEFHLNEKLSELFELTLTLVSHNANINIDDLLLLPASLTITVNDIKQRTITGVVTRAEHGDSGFRRTFYTLTIRPEMWTMTLNQESRIYHQRSVPQILTEILQQNQVKATCVQLKDPHQTREFVTQKRESDYQFFCRLASEEGLVFWFDTEGMQYGDTHLAMPGTDLLFYNPHPKTAMDGDIIHSLRFGASMRPGKTAHKDRNYHIPDYFLEHSAEAENASNSHTIFESYGRFQKDAEAAPMVKYRLEQIRSNSRTGHAQSNCIRLMPGYMFRITEHPLQTMNDLWQITAIEHHGKMPEALEEEDNQGGTTLTNSFSFMTGKADWRAPFIFKPQADGDEVAEVVGPKGEEIYVDADGAVKVFFHWNRYDAEDDKASCWVRVAQGWNGNGFGFLATPRIGQEVIVSYLNGDIDRPIITGCTYNGNNRPPLNLPAEKTKTTFKTKTHKGDGFNELRFEDEAGREEVYIHAQKDMNTDVLNNRSTTVDANHTEHVKKNQAVTVDKNQITTVKKNQIIHVHKNEMETVNIAKKETIGVAKILSVGSLYQTVVGGIMNTSVALIEALQVGIMKSLTVGKNYTAKIGKKMTVSVGERKTESAGKVSVYSAGEHLELSCGGARIVLTKEGNIHFIGNTINLQSSLALSGDSTLINWNYGATLSPPELPKDTDPGGFDGVMGGGGGGPSGAGGPGCY</sequence>
<organism evidence="5 6">
    <name type="scientific">Hafnia alvei</name>
    <dbReference type="NCBI Taxonomy" id="569"/>
    <lineage>
        <taxon>Bacteria</taxon>
        <taxon>Pseudomonadati</taxon>
        <taxon>Pseudomonadota</taxon>
        <taxon>Gammaproteobacteria</taxon>
        <taxon>Enterobacterales</taxon>
        <taxon>Hafniaceae</taxon>
        <taxon>Hafnia</taxon>
    </lineage>
</organism>
<dbReference type="Gene3D" id="2.30.110.50">
    <property type="match status" value="1"/>
</dbReference>
<dbReference type="RefSeq" id="WP_072308828.1">
    <property type="nucleotide sequence ID" value="NZ_FMIQ01000043.1"/>
</dbReference>
<dbReference type="Pfam" id="PF04717">
    <property type="entry name" value="Phage_base_V"/>
    <property type="match status" value="1"/>
</dbReference>
<name>A0A1C6Z0W0_HAFAL</name>
<dbReference type="InterPro" id="IPR037026">
    <property type="entry name" value="Vgr_OB-fold_dom_sf"/>
</dbReference>
<feature type="compositionally biased region" description="Gly residues" evidence="2">
    <location>
        <begin position="689"/>
        <end position="710"/>
    </location>
</feature>
<dbReference type="Gene3D" id="4.10.220.110">
    <property type="match status" value="1"/>
</dbReference>
<dbReference type="OrthoDB" id="6710627at2"/>
<accession>A0A1C6Z0W0</accession>
<evidence type="ECO:0000313" key="5">
    <source>
        <dbReference type="EMBL" id="SCM52837.1"/>
    </source>
</evidence>
<dbReference type="InterPro" id="IPR006533">
    <property type="entry name" value="T6SS_Vgr_RhsGE"/>
</dbReference>
<dbReference type="STRING" id="569.A6V27_05810"/>
<dbReference type="InterPro" id="IPR054030">
    <property type="entry name" value="Gp5_Vgr_C"/>
</dbReference>
<feature type="domain" description="Gp5/Type VI secretion system Vgr C-terminal trimerisation" evidence="4">
    <location>
        <begin position="459"/>
        <end position="565"/>
    </location>
</feature>
<dbReference type="NCBIfam" id="TIGR03361">
    <property type="entry name" value="VI_Rhs_Vgr"/>
    <property type="match status" value="1"/>
</dbReference>
<evidence type="ECO:0000259" key="3">
    <source>
        <dbReference type="Pfam" id="PF04717"/>
    </source>
</evidence>
<feature type="region of interest" description="Disordered" evidence="2">
    <location>
        <begin position="678"/>
        <end position="710"/>
    </location>
</feature>
<dbReference type="Gene3D" id="2.40.50.230">
    <property type="entry name" value="Gp5 N-terminal domain"/>
    <property type="match status" value="1"/>
</dbReference>
<dbReference type="Gene3D" id="3.55.50.10">
    <property type="entry name" value="Baseplate protein-like domains"/>
    <property type="match status" value="1"/>
</dbReference>
<dbReference type="InterPro" id="IPR050708">
    <property type="entry name" value="T6SS_VgrG/RHS"/>
</dbReference>
<evidence type="ECO:0000313" key="6">
    <source>
        <dbReference type="Proteomes" id="UP000094844"/>
    </source>
</evidence>
<dbReference type="Pfam" id="PF05954">
    <property type="entry name" value="Phage_GPD"/>
    <property type="match status" value="1"/>
</dbReference>
<dbReference type="Proteomes" id="UP000094844">
    <property type="component" value="Unassembled WGS sequence"/>
</dbReference>
<dbReference type="PANTHER" id="PTHR32305">
    <property type="match status" value="1"/>
</dbReference>
<evidence type="ECO:0000259" key="4">
    <source>
        <dbReference type="Pfam" id="PF22178"/>
    </source>
</evidence>
<proteinExistence type="inferred from homology"/>
<dbReference type="SUPFAM" id="SSF69255">
    <property type="entry name" value="gp5 N-terminal domain-like"/>
    <property type="match status" value="1"/>
</dbReference>
<dbReference type="InterPro" id="IPR017847">
    <property type="entry name" value="T6SS_RhsGE_Vgr_subset"/>
</dbReference>
<dbReference type="InterPro" id="IPR006531">
    <property type="entry name" value="Gp5/Vgr_OB"/>
</dbReference>
<dbReference type="SUPFAM" id="SSF69349">
    <property type="entry name" value="Phage fibre proteins"/>
    <property type="match status" value="1"/>
</dbReference>
<comment type="similarity">
    <text evidence="1">Belongs to the VgrG protein family.</text>
</comment>
<dbReference type="SUPFAM" id="SSF69279">
    <property type="entry name" value="Phage tail proteins"/>
    <property type="match status" value="2"/>
</dbReference>
<protein>
    <submittedName>
        <fullName evidence="5">Type VI secretion system secreted protein VgrG</fullName>
    </submittedName>
</protein>
<dbReference type="AlphaFoldDB" id="A0A1C6Z0W0"/>